<proteinExistence type="predicted"/>
<dbReference type="EMBL" id="MU267713">
    <property type="protein sequence ID" value="KAH7910438.1"/>
    <property type="molecule type" value="Genomic_DNA"/>
</dbReference>
<organism evidence="1 2">
    <name type="scientific">Hygrophoropsis aurantiaca</name>
    <dbReference type="NCBI Taxonomy" id="72124"/>
    <lineage>
        <taxon>Eukaryota</taxon>
        <taxon>Fungi</taxon>
        <taxon>Dikarya</taxon>
        <taxon>Basidiomycota</taxon>
        <taxon>Agaricomycotina</taxon>
        <taxon>Agaricomycetes</taxon>
        <taxon>Agaricomycetidae</taxon>
        <taxon>Boletales</taxon>
        <taxon>Coniophorineae</taxon>
        <taxon>Hygrophoropsidaceae</taxon>
        <taxon>Hygrophoropsis</taxon>
    </lineage>
</organism>
<accession>A0ACB8ACP0</accession>
<keyword evidence="2" id="KW-1185">Reference proteome</keyword>
<evidence type="ECO:0000313" key="1">
    <source>
        <dbReference type="EMBL" id="KAH7910438.1"/>
    </source>
</evidence>
<reference evidence="1" key="1">
    <citation type="journal article" date="2021" name="New Phytol.">
        <title>Evolutionary innovations through gain and loss of genes in the ectomycorrhizal Boletales.</title>
        <authorList>
            <person name="Wu G."/>
            <person name="Miyauchi S."/>
            <person name="Morin E."/>
            <person name="Kuo A."/>
            <person name="Drula E."/>
            <person name="Varga T."/>
            <person name="Kohler A."/>
            <person name="Feng B."/>
            <person name="Cao Y."/>
            <person name="Lipzen A."/>
            <person name="Daum C."/>
            <person name="Hundley H."/>
            <person name="Pangilinan J."/>
            <person name="Johnson J."/>
            <person name="Barry K."/>
            <person name="LaButti K."/>
            <person name="Ng V."/>
            <person name="Ahrendt S."/>
            <person name="Min B."/>
            <person name="Choi I.G."/>
            <person name="Park H."/>
            <person name="Plett J.M."/>
            <person name="Magnuson J."/>
            <person name="Spatafora J.W."/>
            <person name="Nagy L.G."/>
            <person name="Henrissat B."/>
            <person name="Grigoriev I.V."/>
            <person name="Yang Z.L."/>
            <person name="Xu J."/>
            <person name="Martin F.M."/>
        </authorList>
    </citation>
    <scope>NUCLEOTIDE SEQUENCE</scope>
    <source>
        <strain evidence="1">ATCC 28755</strain>
    </source>
</reference>
<protein>
    <submittedName>
        <fullName evidence="1">Uncharacterized protein</fullName>
    </submittedName>
</protein>
<evidence type="ECO:0000313" key="2">
    <source>
        <dbReference type="Proteomes" id="UP000790377"/>
    </source>
</evidence>
<comment type="caution">
    <text evidence="1">The sequence shown here is derived from an EMBL/GenBank/DDBJ whole genome shotgun (WGS) entry which is preliminary data.</text>
</comment>
<sequence length="275" mass="31345">MLSGSIKKHLGTTSALIRARRWSAIPLTKGYIFQSLLHGSPEAKKAGDIEVLQHSRLVARGKYVHGFEVHRVKPDAVDEYKIAAQDYYAGIKDDPNMHVKLTGSWETVVGDQDAFVHILEYENYAGFDKTTNLIRSSDHANAYKKLLPHLTSRTSQLTQEFAFFPTSPPHAQGGIFELRSYQLKPGTLLEWENAWRKGIEARRKFVAPVGAWFSQIGRLHQVHHLWQYPSLEARKEMREKAWQIDGWAETVSKTAQLAKHMDSFILLPLPYSPLK</sequence>
<dbReference type="Proteomes" id="UP000790377">
    <property type="component" value="Unassembled WGS sequence"/>
</dbReference>
<name>A0ACB8ACP0_9AGAM</name>
<gene>
    <name evidence="1" type="ORF">BJ138DRAFT_1173145</name>
</gene>